<evidence type="ECO:0000313" key="2">
    <source>
        <dbReference type="EMBL" id="QJH94764.1"/>
    </source>
</evidence>
<accession>A0A6M3XAD5</accession>
<name>A0A6M3XAD5_9ZZZZ</name>
<sequence>MKKVKLKKCPSCGREHTGLTETCGDCQREALTNVTTIVTAPKIEALASGRGFGTGKGRPRIHKSNADRQKAWREKDGTIT</sequence>
<dbReference type="EMBL" id="MT144606">
    <property type="protein sequence ID" value="QJH94764.1"/>
    <property type="molecule type" value="Genomic_DNA"/>
</dbReference>
<protein>
    <submittedName>
        <fullName evidence="2">Uncharacterized protein</fullName>
    </submittedName>
</protein>
<evidence type="ECO:0000256" key="1">
    <source>
        <dbReference type="SAM" id="MobiDB-lite"/>
    </source>
</evidence>
<proteinExistence type="predicted"/>
<feature type="region of interest" description="Disordered" evidence="1">
    <location>
        <begin position="48"/>
        <end position="80"/>
    </location>
</feature>
<organism evidence="2">
    <name type="scientific">viral metagenome</name>
    <dbReference type="NCBI Taxonomy" id="1070528"/>
    <lineage>
        <taxon>unclassified sequences</taxon>
        <taxon>metagenomes</taxon>
        <taxon>organismal metagenomes</taxon>
    </lineage>
</organism>
<gene>
    <name evidence="2" type="ORF">TM448B00301_0006</name>
</gene>
<dbReference type="AlphaFoldDB" id="A0A6M3XAD5"/>
<reference evidence="2" key="1">
    <citation type="submission" date="2020-03" db="EMBL/GenBank/DDBJ databases">
        <title>The deep terrestrial virosphere.</title>
        <authorList>
            <person name="Holmfeldt K."/>
            <person name="Nilsson E."/>
            <person name="Simone D."/>
            <person name="Lopez-Fernandez M."/>
            <person name="Wu X."/>
            <person name="de Brujin I."/>
            <person name="Lundin D."/>
            <person name="Andersson A."/>
            <person name="Bertilsson S."/>
            <person name="Dopson M."/>
        </authorList>
    </citation>
    <scope>NUCLEOTIDE SEQUENCE</scope>
    <source>
        <strain evidence="2">TM448B00301</strain>
    </source>
</reference>
<feature type="compositionally biased region" description="Basic and acidic residues" evidence="1">
    <location>
        <begin position="64"/>
        <end position="80"/>
    </location>
</feature>